<dbReference type="RefSeq" id="WP_305172185.1">
    <property type="nucleotide sequence ID" value="NZ_JAUUDS010000001.1"/>
</dbReference>
<keyword evidence="7 12" id="KW-0560">Oxidoreductase</keyword>
<dbReference type="EC" id="1.5.1.54" evidence="12"/>
<comment type="pathway">
    <text evidence="10">Amino-acid biosynthesis; L-methionine biosynthesis via de novo pathway.</text>
</comment>
<protein>
    <recommendedName>
        <fullName evidence="12">Methylenetetrahydrofolate reductase</fullName>
        <ecNumber evidence="12">1.5.1.54</ecNumber>
    </recommendedName>
</protein>
<dbReference type="Gene3D" id="3.20.20.220">
    <property type="match status" value="1"/>
</dbReference>
<dbReference type="PANTHER" id="PTHR45754:SF3">
    <property type="entry name" value="METHYLENETETRAHYDROFOLATE REDUCTASE (NADPH)"/>
    <property type="match status" value="1"/>
</dbReference>
<dbReference type="InterPro" id="IPR003171">
    <property type="entry name" value="Mehydrof_redctse-like"/>
</dbReference>
<dbReference type="SUPFAM" id="SSF51730">
    <property type="entry name" value="FAD-linked oxidoreductase"/>
    <property type="match status" value="1"/>
</dbReference>
<dbReference type="InterPro" id="IPR004620">
    <property type="entry name" value="MTHF_reductase_bac"/>
</dbReference>
<dbReference type="Proteomes" id="UP001230685">
    <property type="component" value="Unassembled WGS sequence"/>
</dbReference>
<keyword evidence="8" id="KW-0520">NAD</keyword>
<reference evidence="13 14" key="1">
    <citation type="submission" date="2023-07" db="EMBL/GenBank/DDBJ databases">
        <authorList>
            <person name="Kim M.K."/>
        </authorList>
    </citation>
    <scope>NUCLEOTIDE SEQUENCE [LARGE SCALE GENOMIC DNA]</scope>
    <source>
        <strain evidence="13 14">KR1UV-12</strain>
    </source>
</reference>
<comment type="cofactor">
    <cofactor evidence="1 12">
        <name>FAD</name>
        <dbReference type="ChEBI" id="CHEBI:57692"/>
    </cofactor>
</comment>
<comment type="catalytic activity">
    <reaction evidence="11">
        <text>(6S)-5-methyl-5,6,7,8-tetrahydrofolate + NAD(+) = (6R)-5,10-methylene-5,6,7,8-tetrahydrofolate + NADH + H(+)</text>
        <dbReference type="Rhea" id="RHEA:19821"/>
        <dbReference type="ChEBI" id="CHEBI:15378"/>
        <dbReference type="ChEBI" id="CHEBI:15636"/>
        <dbReference type="ChEBI" id="CHEBI:18608"/>
        <dbReference type="ChEBI" id="CHEBI:57540"/>
        <dbReference type="ChEBI" id="CHEBI:57945"/>
        <dbReference type="EC" id="1.5.1.54"/>
    </reaction>
    <physiologicalReaction direction="right-to-left" evidence="11">
        <dbReference type="Rhea" id="RHEA:19823"/>
    </physiologicalReaction>
</comment>
<evidence type="ECO:0000256" key="2">
    <source>
        <dbReference type="ARBA" id="ARBA00004777"/>
    </source>
</evidence>
<keyword evidence="6 12" id="KW-0274">FAD</keyword>
<evidence type="ECO:0000256" key="8">
    <source>
        <dbReference type="ARBA" id="ARBA00023027"/>
    </source>
</evidence>
<keyword evidence="5 12" id="KW-0285">Flavoprotein</keyword>
<evidence type="ECO:0000256" key="4">
    <source>
        <dbReference type="ARBA" id="ARBA00022605"/>
    </source>
</evidence>
<dbReference type="EMBL" id="JAUUDS010000001">
    <property type="protein sequence ID" value="MDP1026632.1"/>
    <property type="molecule type" value="Genomic_DNA"/>
</dbReference>
<accession>A0ABT9EIG8</accession>
<dbReference type="NCBIfam" id="TIGR00676">
    <property type="entry name" value="fadh2"/>
    <property type="match status" value="1"/>
</dbReference>
<evidence type="ECO:0000256" key="1">
    <source>
        <dbReference type="ARBA" id="ARBA00001974"/>
    </source>
</evidence>
<evidence type="ECO:0000256" key="7">
    <source>
        <dbReference type="ARBA" id="ARBA00023002"/>
    </source>
</evidence>
<evidence type="ECO:0000256" key="6">
    <source>
        <dbReference type="ARBA" id="ARBA00022827"/>
    </source>
</evidence>
<dbReference type="Pfam" id="PF02219">
    <property type="entry name" value="MTHFR"/>
    <property type="match status" value="1"/>
</dbReference>
<organism evidence="13 14">
    <name type="scientific">Sphingomonas aurea</name>
    <dbReference type="NCBI Taxonomy" id="3063994"/>
    <lineage>
        <taxon>Bacteria</taxon>
        <taxon>Pseudomonadati</taxon>
        <taxon>Pseudomonadota</taxon>
        <taxon>Alphaproteobacteria</taxon>
        <taxon>Sphingomonadales</taxon>
        <taxon>Sphingomonadaceae</taxon>
        <taxon>Sphingomonas</taxon>
    </lineage>
</organism>
<name>A0ABT9EIG8_9SPHN</name>
<dbReference type="GO" id="GO:0004489">
    <property type="term" value="F:methylenetetrahydrofolate reductase [NAD(P)H] activity"/>
    <property type="evidence" value="ECO:0007669"/>
    <property type="project" value="UniProtKB-EC"/>
</dbReference>
<evidence type="ECO:0000256" key="5">
    <source>
        <dbReference type="ARBA" id="ARBA00022630"/>
    </source>
</evidence>
<proteinExistence type="inferred from homology"/>
<comment type="pathway">
    <text evidence="2 12">One-carbon metabolism; tetrahydrofolate interconversion.</text>
</comment>
<gene>
    <name evidence="13" type="primary">metF</name>
    <name evidence="13" type="ORF">Q5H91_05365</name>
</gene>
<evidence type="ECO:0000313" key="13">
    <source>
        <dbReference type="EMBL" id="MDP1026632.1"/>
    </source>
</evidence>
<comment type="caution">
    <text evidence="13">The sequence shown here is derived from an EMBL/GenBank/DDBJ whole genome shotgun (WGS) entry which is preliminary data.</text>
</comment>
<comment type="similarity">
    <text evidence="3 12">Belongs to the methylenetetrahydrofolate reductase family.</text>
</comment>
<evidence type="ECO:0000256" key="11">
    <source>
        <dbReference type="ARBA" id="ARBA00048628"/>
    </source>
</evidence>
<dbReference type="InterPro" id="IPR029041">
    <property type="entry name" value="FAD-linked_oxidoreductase-like"/>
</dbReference>
<keyword evidence="4" id="KW-0028">Amino-acid biosynthesis</keyword>
<sequence>MTISVNQLAEARRALESPLYADVGGDLDVSFEFFPPKNEKMEEQLWAAVRTLEPLAPRFVSVTYGAGGTTRERTHATVARIQRETSLAAAAHLTCVEATREEIDQVAQEYWAAGVRHIVALRGDPPQQGAKFASHPGGYENAAALVAGLKRLHPFEISVAAYPECHPDSADAAADLDNLKRKLDAGASRAITQFFHEPETFFRYRDAVAAAGIRAEIVPGIMPVANFASVQRMSAMCGTDVPAWMARLFEGLDDHPATRQLVAATVAAELSRRLYAGGVKQLHFYTLNRAELAFAICHLLGVRAKPAAAVEAA</sequence>
<evidence type="ECO:0000256" key="3">
    <source>
        <dbReference type="ARBA" id="ARBA00006743"/>
    </source>
</evidence>
<keyword evidence="14" id="KW-1185">Reference proteome</keyword>
<keyword evidence="9" id="KW-0486">Methionine biosynthesis</keyword>
<dbReference type="CDD" id="cd00537">
    <property type="entry name" value="MTHFR"/>
    <property type="match status" value="1"/>
</dbReference>
<dbReference type="PANTHER" id="PTHR45754">
    <property type="entry name" value="METHYLENETETRAHYDROFOLATE REDUCTASE"/>
    <property type="match status" value="1"/>
</dbReference>
<evidence type="ECO:0000256" key="9">
    <source>
        <dbReference type="ARBA" id="ARBA00023167"/>
    </source>
</evidence>
<evidence type="ECO:0000313" key="14">
    <source>
        <dbReference type="Proteomes" id="UP001230685"/>
    </source>
</evidence>
<evidence type="ECO:0000256" key="12">
    <source>
        <dbReference type="RuleBase" id="RU003862"/>
    </source>
</evidence>
<evidence type="ECO:0000256" key="10">
    <source>
        <dbReference type="ARBA" id="ARBA00034478"/>
    </source>
</evidence>